<keyword evidence="1 8" id="KW-0813">Transport</keyword>
<dbReference type="InterPro" id="IPR004217">
    <property type="entry name" value="Tim10-like"/>
</dbReference>
<dbReference type="InterPro" id="IPR035427">
    <property type="entry name" value="Tim10-like_dom_sf"/>
</dbReference>
<keyword evidence="4 8" id="KW-0653">Protein transport</keyword>
<keyword evidence="8" id="KW-0143">Chaperone</keyword>
<evidence type="ECO:0000259" key="9">
    <source>
        <dbReference type="Pfam" id="PF02953"/>
    </source>
</evidence>
<reference evidence="11 12" key="1">
    <citation type="submission" date="2025-04" db="UniProtKB">
        <authorList>
            <consortium name="RefSeq"/>
        </authorList>
    </citation>
    <scope>IDENTIFICATION</scope>
    <source>
        <tissue evidence="11 12">Gonad</tissue>
    </source>
</reference>
<feature type="domain" description="Tim10-like" evidence="9">
    <location>
        <begin position="7"/>
        <end position="68"/>
    </location>
</feature>
<dbReference type="RefSeq" id="XP_019642332.1">
    <property type="nucleotide sequence ID" value="XM_019786773.1"/>
</dbReference>
<protein>
    <recommendedName>
        <fullName evidence="8">Mitochondrial import inner membrane translocase subunit</fullName>
    </recommendedName>
</protein>
<keyword evidence="5 8" id="KW-0811">Translocation</keyword>
<evidence type="ECO:0000313" key="10">
    <source>
        <dbReference type="Proteomes" id="UP000515135"/>
    </source>
</evidence>
<evidence type="ECO:0000256" key="2">
    <source>
        <dbReference type="ARBA" id="ARBA00022723"/>
    </source>
</evidence>
<keyword evidence="2" id="KW-0479">Metal-binding</keyword>
<dbReference type="RefSeq" id="XP_019642331.1">
    <property type="nucleotide sequence ID" value="XM_019786772.1"/>
</dbReference>
<evidence type="ECO:0000256" key="5">
    <source>
        <dbReference type="ARBA" id="ARBA00023010"/>
    </source>
</evidence>
<evidence type="ECO:0000256" key="4">
    <source>
        <dbReference type="ARBA" id="ARBA00022927"/>
    </source>
</evidence>
<sequence length="89" mass="10277">MAEQPAAEQIKQFRDFLQTYNRISENCFVDCVHDFTSRKILDTEDTCASHCLAKYMKVTQRIGQRFQEYQLTQNEAMIAAQGKGILPGR</sequence>
<evidence type="ECO:0000313" key="11">
    <source>
        <dbReference type="RefSeq" id="XP_019642331.1"/>
    </source>
</evidence>
<evidence type="ECO:0000256" key="3">
    <source>
        <dbReference type="ARBA" id="ARBA00022833"/>
    </source>
</evidence>
<dbReference type="GO" id="GO:0015031">
    <property type="term" value="P:protein transport"/>
    <property type="evidence" value="ECO:0007669"/>
    <property type="project" value="UniProtKB-KW"/>
</dbReference>
<keyword evidence="6 8" id="KW-0496">Mitochondrion</keyword>
<organism evidence="10 11">
    <name type="scientific">Branchiostoma belcheri</name>
    <name type="common">Amphioxus</name>
    <dbReference type="NCBI Taxonomy" id="7741"/>
    <lineage>
        <taxon>Eukaryota</taxon>
        <taxon>Metazoa</taxon>
        <taxon>Chordata</taxon>
        <taxon>Cephalochordata</taxon>
        <taxon>Leptocardii</taxon>
        <taxon>Amphioxiformes</taxon>
        <taxon>Branchiostomatidae</taxon>
        <taxon>Branchiostoma</taxon>
    </lineage>
</organism>
<comment type="domain">
    <text evidence="8">The twin CX3C motif contains 4 conserved Cys residues that form 2 disulfide bonds in the mitochondrial intermembrane space.</text>
</comment>
<comment type="similarity">
    <text evidence="8">Belongs to the small Tim family.</text>
</comment>
<proteinExistence type="inferred from homology"/>
<dbReference type="Proteomes" id="UP000515135">
    <property type="component" value="Unplaced"/>
</dbReference>
<dbReference type="OrthoDB" id="1551503at2759"/>
<comment type="subunit">
    <text evidence="8">Heterohexamer.</text>
</comment>
<evidence type="ECO:0000256" key="8">
    <source>
        <dbReference type="RuleBase" id="RU367043"/>
    </source>
</evidence>
<evidence type="ECO:0000256" key="1">
    <source>
        <dbReference type="ARBA" id="ARBA00022448"/>
    </source>
</evidence>
<dbReference type="SUPFAM" id="SSF144122">
    <property type="entry name" value="Tim10-like"/>
    <property type="match status" value="1"/>
</dbReference>
<evidence type="ECO:0000256" key="6">
    <source>
        <dbReference type="ARBA" id="ARBA00023128"/>
    </source>
</evidence>
<name>A0A6P5AJX8_BRABE</name>
<dbReference type="InterPro" id="IPR050673">
    <property type="entry name" value="Mito_inner_translocase_sub"/>
</dbReference>
<dbReference type="AlphaFoldDB" id="A0A6P5AJX8"/>
<dbReference type="GeneID" id="109483721"/>
<keyword evidence="10" id="KW-1185">Reference proteome</keyword>
<keyword evidence="8" id="KW-0472">Membrane</keyword>
<evidence type="ECO:0000256" key="7">
    <source>
        <dbReference type="ARBA" id="ARBA00023157"/>
    </source>
</evidence>
<comment type="function">
    <text evidence="8">Mitochondrial intermembrane chaperone that participates in the import and insertion of some multi-pass transmembrane proteins into the mitochondrial inner membrane. Also required for the transfer of beta-barrel precursors from the TOM complex to the sorting and assembly machinery (SAM complex) of the outer membrane. Acts as a chaperone-like protein that protects the hydrophobic precursors from aggregation and guide them through the mitochondrial intermembrane space.</text>
</comment>
<keyword evidence="3" id="KW-0862">Zinc</keyword>
<dbReference type="PANTHER" id="PTHR13172">
    <property type="entry name" value="MITOCHONDRIAL IMPORT INNER MEMBRANE TRANSLOCASE SUBUNIT TIM9B"/>
    <property type="match status" value="1"/>
</dbReference>
<dbReference type="KEGG" id="bbel:109483721"/>
<gene>
    <name evidence="11 12" type="primary">LOC109483721</name>
</gene>
<dbReference type="Pfam" id="PF02953">
    <property type="entry name" value="zf-Tim10_DDP"/>
    <property type="match status" value="1"/>
</dbReference>
<accession>A0A6P5AJX8</accession>
<keyword evidence="7 8" id="KW-1015">Disulfide bond</keyword>
<dbReference type="Gene3D" id="1.10.287.810">
    <property type="entry name" value="Mitochondrial import inner membrane translocase subunit tim13 like domains"/>
    <property type="match status" value="1"/>
</dbReference>
<comment type="subcellular location">
    <subcellularLocation>
        <location evidence="8">Mitochondrion inner membrane</location>
        <topology evidence="8">Peripheral membrane protein</topology>
        <orientation evidence="8">Intermembrane side</orientation>
    </subcellularLocation>
</comment>
<keyword evidence="8" id="KW-0999">Mitochondrion inner membrane</keyword>
<dbReference type="GO" id="GO:0005743">
    <property type="term" value="C:mitochondrial inner membrane"/>
    <property type="evidence" value="ECO:0007669"/>
    <property type="project" value="UniProtKB-SubCell"/>
</dbReference>
<dbReference type="GO" id="GO:0046872">
    <property type="term" value="F:metal ion binding"/>
    <property type="evidence" value="ECO:0007669"/>
    <property type="project" value="UniProtKB-KW"/>
</dbReference>
<evidence type="ECO:0000313" key="12">
    <source>
        <dbReference type="RefSeq" id="XP_019642332.1"/>
    </source>
</evidence>